<keyword evidence="9" id="KW-1185">Reference proteome</keyword>
<keyword evidence="4" id="KW-0804">Transcription</keyword>
<accession>A0A317ZDA3</accession>
<dbReference type="FunCoup" id="A0A317ZDA3">
    <property type="interactions" value="125"/>
</dbReference>
<dbReference type="Gene3D" id="3.40.50.2300">
    <property type="match status" value="1"/>
</dbReference>
<dbReference type="PANTHER" id="PTHR43214">
    <property type="entry name" value="TWO-COMPONENT RESPONSE REGULATOR"/>
    <property type="match status" value="1"/>
</dbReference>
<organism evidence="8 9">
    <name type="scientific">Coraliomargarita sinensis</name>
    <dbReference type="NCBI Taxonomy" id="2174842"/>
    <lineage>
        <taxon>Bacteria</taxon>
        <taxon>Pseudomonadati</taxon>
        <taxon>Verrucomicrobiota</taxon>
        <taxon>Opitutia</taxon>
        <taxon>Puniceicoccales</taxon>
        <taxon>Coraliomargaritaceae</taxon>
        <taxon>Coraliomargarita</taxon>
    </lineage>
</organism>
<keyword evidence="2" id="KW-0805">Transcription regulation</keyword>
<dbReference type="CDD" id="cd06170">
    <property type="entry name" value="LuxR_C_like"/>
    <property type="match status" value="1"/>
</dbReference>
<dbReference type="InterPro" id="IPR000792">
    <property type="entry name" value="Tscrpt_reg_LuxR_C"/>
</dbReference>
<gene>
    <name evidence="8" type="ORF">DDZ13_14530</name>
</gene>
<dbReference type="PRINTS" id="PR00038">
    <property type="entry name" value="HTHLUXR"/>
</dbReference>
<evidence type="ECO:0000313" key="9">
    <source>
        <dbReference type="Proteomes" id="UP000247099"/>
    </source>
</evidence>
<dbReference type="InterPro" id="IPR016032">
    <property type="entry name" value="Sig_transdc_resp-reg_C-effctor"/>
</dbReference>
<dbReference type="CDD" id="cd17535">
    <property type="entry name" value="REC_NarL-like"/>
    <property type="match status" value="1"/>
</dbReference>
<dbReference type="SMART" id="SM00421">
    <property type="entry name" value="HTH_LUXR"/>
    <property type="match status" value="1"/>
</dbReference>
<comment type="caution">
    <text evidence="8">The sequence shown here is derived from an EMBL/GenBank/DDBJ whole genome shotgun (WGS) entry which is preliminary data.</text>
</comment>
<dbReference type="InterPro" id="IPR039420">
    <property type="entry name" value="WalR-like"/>
</dbReference>
<dbReference type="InParanoid" id="A0A317ZDA3"/>
<proteinExistence type="predicted"/>
<dbReference type="AlphaFoldDB" id="A0A317ZDA3"/>
<dbReference type="SMART" id="SM00448">
    <property type="entry name" value="REC"/>
    <property type="match status" value="1"/>
</dbReference>
<keyword evidence="3 8" id="KW-0238">DNA-binding</keyword>
<protein>
    <submittedName>
        <fullName evidence="8">DNA-binding response regulator</fullName>
    </submittedName>
</protein>
<evidence type="ECO:0000256" key="4">
    <source>
        <dbReference type="ARBA" id="ARBA00023163"/>
    </source>
</evidence>
<dbReference type="GO" id="GO:0000160">
    <property type="term" value="P:phosphorelay signal transduction system"/>
    <property type="evidence" value="ECO:0007669"/>
    <property type="project" value="InterPro"/>
</dbReference>
<evidence type="ECO:0000256" key="1">
    <source>
        <dbReference type="ARBA" id="ARBA00022553"/>
    </source>
</evidence>
<dbReference type="PANTHER" id="PTHR43214:SF41">
    <property type="entry name" value="NITRATE_NITRITE RESPONSE REGULATOR PROTEIN NARP"/>
    <property type="match status" value="1"/>
</dbReference>
<dbReference type="Proteomes" id="UP000247099">
    <property type="component" value="Unassembled WGS sequence"/>
</dbReference>
<feature type="domain" description="Response regulatory" evidence="7">
    <location>
        <begin position="3"/>
        <end position="119"/>
    </location>
</feature>
<evidence type="ECO:0000259" key="6">
    <source>
        <dbReference type="PROSITE" id="PS50043"/>
    </source>
</evidence>
<dbReference type="EMBL" id="QHJQ01000014">
    <property type="protein sequence ID" value="PXA03000.1"/>
    <property type="molecule type" value="Genomic_DNA"/>
</dbReference>
<evidence type="ECO:0000256" key="3">
    <source>
        <dbReference type="ARBA" id="ARBA00023125"/>
    </source>
</evidence>
<feature type="modified residue" description="4-aspartylphosphate" evidence="5">
    <location>
        <position position="54"/>
    </location>
</feature>
<dbReference type="SUPFAM" id="SSF46894">
    <property type="entry name" value="C-terminal effector domain of the bipartite response regulators"/>
    <property type="match status" value="1"/>
</dbReference>
<evidence type="ECO:0000256" key="2">
    <source>
        <dbReference type="ARBA" id="ARBA00023015"/>
    </source>
</evidence>
<evidence type="ECO:0000313" key="8">
    <source>
        <dbReference type="EMBL" id="PXA03000.1"/>
    </source>
</evidence>
<dbReference type="GO" id="GO:0003677">
    <property type="term" value="F:DNA binding"/>
    <property type="evidence" value="ECO:0007669"/>
    <property type="project" value="UniProtKB-KW"/>
</dbReference>
<dbReference type="SUPFAM" id="SSF52172">
    <property type="entry name" value="CheY-like"/>
    <property type="match status" value="1"/>
</dbReference>
<keyword evidence="1 5" id="KW-0597">Phosphoprotein</keyword>
<dbReference type="RefSeq" id="WP_110132188.1">
    <property type="nucleotide sequence ID" value="NZ_QHJQ01000014.1"/>
</dbReference>
<dbReference type="InterPro" id="IPR011006">
    <property type="entry name" value="CheY-like_superfamily"/>
</dbReference>
<dbReference type="GO" id="GO:0006355">
    <property type="term" value="P:regulation of DNA-templated transcription"/>
    <property type="evidence" value="ECO:0007669"/>
    <property type="project" value="InterPro"/>
</dbReference>
<dbReference type="InterPro" id="IPR058245">
    <property type="entry name" value="NreC/VraR/RcsB-like_REC"/>
</dbReference>
<evidence type="ECO:0000256" key="5">
    <source>
        <dbReference type="PROSITE-ProRule" id="PRU00169"/>
    </source>
</evidence>
<dbReference type="OrthoDB" id="9779069at2"/>
<feature type="domain" description="HTH luxR-type" evidence="6">
    <location>
        <begin position="143"/>
        <end position="208"/>
    </location>
</feature>
<name>A0A317ZDA3_9BACT</name>
<dbReference type="Pfam" id="PF00196">
    <property type="entry name" value="GerE"/>
    <property type="match status" value="1"/>
</dbReference>
<dbReference type="InterPro" id="IPR001789">
    <property type="entry name" value="Sig_transdc_resp-reg_receiver"/>
</dbReference>
<sequence length="214" mass="23704">MKTIGIIEDQTAIREMISQAVLDPNEFEVIFGTGDGQEGYEKCIEMKPDFVILDVMLPKLNGTDILRRFSKELPETRVLIFSGYQSPGLVRELLQAGAHGFVEKSAPLTELRKGVEIVSSGGSYFGPEVALLLRDAMADPQTSDTGISILTKREREILQLIAESNSTREIAQKLEISVKTAENHRTNLMRKLDLHDVASLTRYAINKGLISIGD</sequence>
<dbReference type="Pfam" id="PF00072">
    <property type="entry name" value="Response_reg"/>
    <property type="match status" value="1"/>
</dbReference>
<dbReference type="PROSITE" id="PS50110">
    <property type="entry name" value="RESPONSE_REGULATORY"/>
    <property type="match status" value="1"/>
</dbReference>
<evidence type="ECO:0000259" key="7">
    <source>
        <dbReference type="PROSITE" id="PS50110"/>
    </source>
</evidence>
<dbReference type="PROSITE" id="PS50043">
    <property type="entry name" value="HTH_LUXR_2"/>
    <property type="match status" value="1"/>
</dbReference>
<reference evidence="8 9" key="1">
    <citation type="submission" date="2018-05" db="EMBL/GenBank/DDBJ databases">
        <title>Coraliomargarita sinensis sp. nov., isolated from a marine solar saltern.</title>
        <authorList>
            <person name="Zhou L.Y."/>
        </authorList>
    </citation>
    <scope>NUCLEOTIDE SEQUENCE [LARGE SCALE GENOMIC DNA]</scope>
    <source>
        <strain evidence="8 9">WN38</strain>
    </source>
</reference>